<dbReference type="Pfam" id="PF06459">
    <property type="entry name" value="RR_TM4-6"/>
    <property type="match status" value="1"/>
</dbReference>
<gene>
    <name evidence="21" type="primary">RYR2</name>
</gene>
<keyword evidence="13" id="KW-1071">Ligand-gated ion channel</keyword>
<dbReference type="InterPro" id="IPR015925">
    <property type="entry name" value="Ryanodine_IP3_receptor"/>
</dbReference>
<dbReference type="Gene3D" id="1.25.10.30">
    <property type="entry name" value="IP3 receptor type 1 binding core, RIH domain"/>
    <property type="match status" value="1"/>
</dbReference>
<keyword evidence="22" id="KW-1185">Reference proteome</keyword>
<evidence type="ECO:0000313" key="22">
    <source>
        <dbReference type="Proteomes" id="UP000694426"/>
    </source>
</evidence>
<keyword evidence="4" id="KW-0107">Calcium channel</keyword>
<dbReference type="Pfam" id="PF00622">
    <property type="entry name" value="SPRY"/>
    <property type="match status" value="3"/>
</dbReference>
<keyword evidence="7" id="KW-0106">Calcium</keyword>
<dbReference type="FunFam" id="1.10.287.70:FF:000017">
    <property type="entry name" value="ryanodine receptor isoform X2"/>
    <property type="match status" value="1"/>
</dbReference>
<dbReference type="FunFam" id="2.60.120.920:FF:000002">
    <property type="entry name" value="ryanodine receptor isoform X2"/>
    <property type="match status" value="1"/>
</dbReference>
<name>A0A8B9CVC2_9AVES</name>
<evidence type="ECO:0000259" key="19">
    <source>
        <dbReference type="PROSITE" id="PS50222"/>
    </source>
</evidence>
<dbReference type="GO" id="GO:0005509">
    <property type="term" value="F:calcium ion binding"/>
    <property type="evidence" value="ECO:0007669"/>
    <property type="project" value="InterPro"/>
</dbReference>
<dbReference type="CDD" id="cd12877">
    <property type="entry name" value="SPRY1_RyR"/>
    <property type="match status" value="1"/>
</dbReference>
<feature type="region of interest" description="Disordered" evidence="16">
    <location>
        <begin position="4186"/>
        <end position="4206"/>
    </location>
</feature>
<feature type="compositionally biased region" description="Basic and acidic residues" evidence="16">
    <location>
        <begin position="1845"/>
        <end position="1870"/>
    </location>
</feature>
<reference evidence="21" key="1">
    <citation type="submission" date="2025-08" db="UniProtKB">
        <authorList>
            <consortium name="Ensembl"/>
        </authorList>
    </citation>
    <scope>IDENTIFICATION</scope>
</reference>
<dbReference type="FunFam" id="1.25.10.30:FF:000002">
    <property type="entry name" value="ryanodine receptor isoform X2"/>
    <property type="match status" value="1"/>
</dbReference>
<dbReference type="InterPro" id="IPR035910">
    <property type="entry name" value="RyR/IP3R_RIH_dom_sf"/>
</dbReference>
<comment type="subcellular location">
    <subcellularLocation>
        <location evidence="1">Sarcoplasmic reticulum membrane</location>
        <topology evidence="1">Multi-pass membrane protein</topology>
    </subcellularLocation>
</comment>
<dbReference type="PROSITE" id="PS50188">
    <property type="entry name" value="B302_SPRY"/>
    <property type="match status" value="3"/>
</dbReference>
<dbReference type="Gene3D" id="1.10.238.10">
    <property type="entry name" value="EF-hand"/>
    <property type="match status" value="1"/>
</dbReference>
<dbReference type="SUPFAM" id="SSF47473">
    <property type="entry name" value="EF-hand"/>
    <property type="match status" value="1"/>
</dbReference>
<sequence>QGDAWEGEDGDDEVVLQCTATVHKEQQKLCLAAEGFGNRLCFLESTSNSKNVPPDLSICTFVLEQSLSVRALQEMLANTEEKAEGSAQGGGHRTLLYGHAILLRHSYSGMYLCCLSTSRSSMDKLAFDVGLQEDTTGEACWWTIHPASKQRSEGEKVRVGDDLILVSVSSERYLHLSYGNGSLHVDAAFQQTLWSVAPISSGSEFAQGYLIGGDVLRLLHGHMDECLTVPSGEHGEEQRRTVHYEGGAVSIHARSLWRLETLRVAWSGSHIRWGQPFRLRHITTGKYLSLLDDKSLLLTDKEKADVKSTAFCFRSSKEKLDIGTRKEVDGMGAPEIKYGDSICFIQHVDTGLWLTYQSADAKSVRMGSVQRKAIMHHEGHMDDGLTLSRSQHEESRTARVIRSTVFLFNRFIRGLDALSKKVKSSTVDLPIESVSLSLQDLIGYFHPPDEHLEHEDKQNRLRALKNRQNLFQEEGMINLVLECIDRLNVYSSAAHFADVAGREAGEAWKAILNSLYELLAALIRGNRKNCAQFSGSLDWLISRLERLEASSGILEVLHCVLVESPEALNIIKEGHIKSIICLLDKHGRNHKVLDVLCSLCVCHGVAVRSNQHLICDNLLPGRDLLLQTRLVNHVSSMRPNIFLGISEGSAQYRKWYYELMVDNLEPFVTAESTHLRVGWASTEGYSPYPGGGAEWGGNGVGDDLYSYGFDGLHLWSGCVARTVNSPNQHLLRTDDVISCCLDLSAPSISFRINGQPVQGMFENFNIDGLFFPVVSFSAGIKVRFLLGGRHGEFKFLPPPGYAPCFEAVLPKEKLKVEHSREYKQDRSYTRDLLGPTLSLSQAAFTPVPVDTSQIVLPPHLERIREKLAENIHELWVMNKIELGWQYGPVRDDNKRQHPCLVEFSKLPEQERNYNLQMSLETLKTLLALGCHVGIADEHAEEKVKKMKLPKNYQLLSGYKPAPMDLSFIKLTPSQEAMVDKLAENAHNVWARDRIRQGWTYGIQQDVKNRRNPRLVPYALLDDRTKKSNKDSLREAVRTLLGYGYNLEAPDQDHATRLDVCNGIMEKFRIFRTEKTYAVKAGKWYFEFEAVTAGDMRVGWTRPGCLPDQELGSDDEAFVFDGFKAQRWHQGNEHFGRSWLAGDVVGCMVDMNEHTMMFTLNGEILLDDSGSELAFKDFEVGDGFLPVCSLGPSQVGRMNFGKDVSTLKFFTICGLQEGYEPFAVNTNRDITIWLSKRLPQFLPVPQNHEHIEVMRIDGTIDSCPCLKVTQKSFGSQNSKTDVMFFRLSMPIECAEVFSRTAAGGLPGTGLFGPKNDLEDYDADSDFEVLMKTAHGHLVPDRTEREKDATKSELNNHKDYVQEKPSRLKQRFMLRRTKPDYSTSHSARLTEDVLADDRDDYDYLMQTSTYYYSVRIFPGQEPANVWVGWITSDFHQYDTSFDLDRVRTVTVTLGDEKGKVHESIKRSNCYMVCAGESMSPGQGRNNNGLEIGCLIDAASGLLTFTANGKELGTYYQVEPSTKLFPAVFAQATSPNVFQFELGRIKNVMPLSAGLFKSEHKNPVSQCPPRLHVQFLTHVLWSRVPNHFLKVDVSRISERQGWMIQCLNPLQFMALHIPEENRTIDILELTEQEELLKFHYHTLRLYSAVCALGNNRVAHAMCSHVDESQLLYAIENKYMPGLLRAGYYDLLIDIHLNTYATARLMMNNEFIVPMTDETKSITLFPDENKKHGLPGIGLSTSLRPRMQFSSPSFVSISSECFQFSPEFPLEILKAKTIEMLTEAVQEGSLHVRDPVGGSTEFLFVPLIKLFYTLLIMGIFHNGDLKHILQLIEPRVFKEAVSQEDESDFSEKELSSDELKSEEGEEETRGEQVPKEGLLQMKLPEPVKLQMCHLLQYLCDCQVRHRIEAIVAFSDDFVAKLQENQRFRYNEVMQALNMSAALTARKTKEFRSPPQEQINMLLNFKDDKTDCPCPEEIRDQLLDFHEDLMTHCGIELDEDGTLDGSSDLTIRGRLLYLMEKVTYLKKKQAEKPVDDDAKTSSTLQQLISDTMVRWAQESVIEDPELVRAMFVLLHRQYDGIGGLVRALPKTYTINSVSVEDTINLLASLGQIRSLLSVRMGKEEEKLMIRGLGDIMNNKVFYQHPNLMRALGMHETVMEVMVNVLGGGESKEITFPKMVANCCRFLCYFCRISRQNQKAMFDHLSYLLENSSVGLASPSMRGSTPLDVAAASVMDNNELALALREPDLEKVVRYLAGCGLQSCPLLISKGYPDIGWNPVEGERYLDFLRFAVFCNGESVEENANVVVRLLIRRPECFGPALRGEGGNGLLAAMEEAIKISEDPTRDGPSPSNGSSKTLEMEEQEDDTIHMGNAIMTFYAALIDLLGRCAPEMHLIHAGKGEAIRIRSILRSLIPLEDLVGVISIPFHMPTIAKDGTVVEPDMSAGFCPDHKAAMVLFLDRVYGIEDQDFLLHLLEVGFLPDLRAAASLDTAALSATDMALALNRYLCTAVLPLLTRCAPLFAGTEHHASLIDSLLHTVYRLSKGCSLTKAQRDSIEECLLSICGQLRPSMMQHLLRRLVFDVPLLNEHAKMPLKLLTNHYERCWKYYCLPGGWGNFGAASEEELHLSRKLFWGIFDALSQKKYEQELFKLALPCLSAVAGALPPDYMESNYVNMMEKQSSMDSEGNFNPQPVDTSNITIPEKLEYFINKYAEHSHDKWSMEKFANGWTYGETYSESAKVQPLMKQYKLLSEKEKEIYRWPIKESLKTMLAWGWRIERTREGDSMALYNRTRRISQTSQVIDAAHGYSPRAIDMSNVTLSRDVHAMAEMMAENYHNIWAKKKKMELEAKGGGNHPLLVPYDTLTAKEKAKDREKAQDILKFLQINGYIVSRGFKDLELDTPSIEKRFAYSFLQQLIRYVDEAHQYILEFDGGSRGKGEHFPYEQEIKFFAKVVLPLIDQYFKNHRLYFLSAASRPLSSGGHASNKEKEMVTSLFCKLGVLVRHRISLFGNDATSIVNCLHILGQTLDARTVMKTGLESVKMALRAFLDNAAEDLEKTMENLKQGQFTHSRNQPKGVTQIINYTTVALLPVLSSLFEHIGQHQFGEDLILEDVQVSCYRILASLYALGTSKSIYVERQRSALGECLAAFSGAFPVAFLETHLNKHNIYSIYNTKNARERAVLNLPTSVEEVCPNIPSLVKLMEEIVELAESGIRYTQMPHIMEVILPMLCSYMSHWWEHGPENNPDKAEMCCTALTSEHMNTLLGNILKIIYNNLGIDEGAWMKRLAVFSQPIISKAKPQLLKTHFLPLMDKLKKKAAVVVSDEEHLRAEGRGDMSEAELLILDEFTTLARDLYAFYPLLIRFVDYNRAKWLKEPNSEAEELFRMVAEVFIYWSKSHNFKREEQNFVVQNEINNMSFLISDTKSKMSKAAVSDQERKKMKRKGDRYSMQTSLIVAALKRLLPIGLNICAPGDQELIALAKNRFSMKDTEDEVRDIIRSNLHLQGKLEDPAIRWQMALYKDLPNRTEDSSDPEKTVERVLDIANVLFHLEQVRHFLNYVEHPQRSKKAVWHKLLSKQRKRAVVACFRMAPLYNLPRHRAVNLFLQGYDKSWIETEEHYFEDKLIEDLAKPGEEPPEEDENLKRVDPLHQLILLFSRTALTEKCKLEEDFLYMAYADIMAKSCHDEEDDDGEEEVKSFEEKEMEKQKLLYQQARLHDRGAAEMVLQTISASKGEMGPMVAATLKLGIAILNGGNSTVQQKMLDYLKDKKDVGFFQSLAGLMQSCSVLDLNAFERQNKAEGLGMVTEEGSGEKVMQDDEFTCDLFRFLQLLCEGHNSDFQNYLRTQTGNNTTVNIIISTVDYLLRVQESISDFYWYYSGKDVIDEQGQRNFSKAIQVAKQVFNTLTEYIQGPCTGNQQSLAHSRLWDAVVGFLHVFAHMQMKLSQDSSQIELLKELMDLQKDMVVMLLSMLEGNVVNGTIGKQMVDMLVESSNNVEMILKFFDMFLKLKDLTSSDAFKEYDPDGKGIISKRDFHKAMESHKHYTQSETEFLLSCAETDENETLDYEEFVKRFHEPAKDIGFNVAVLLTNLSEHMPHDTRLQTFLELSESVLNYFQPFLGRIEIMGSAKRIERVYFEISESSRTQWEKPQVKESKRQFIFDVVNEGGEKEKMELFVNFCEDTIFEMQLAAQISESDLNERSANKEENEKDKPEEQDPGMGFFSLVTMKLALVALKYNLMTLMKMLSMKSLKKQMKKVKKMTMKDMVMALFSSYWSILMGLLHFACSVFRGFFHIICSLLLGGSLVEGAKKIKVAELLANMPDPTQDEVRGEGEEGERKPTETALPTEDLTDLRTLSDESDLLSDIFGLDLKREGGQYKLIPHNPNAGLSDLLSTPSLAPMPEEQEKIQEQMKEDEKEEKEETKSEPEKAEGEDGEKEEKAKEDKGKQKLRQLHTHRYGEPEVQESAFWKKIIAYQQKLLNYFARNFYNMRMLALFVAFAINFILLFYKVSTSAVTEEKEVPVVSTGESMKLNTLESDSQRVIAVHYVLEESSGYMEPTLRILAILHTIISFFCIIGYYCLKVPLVIFKREKEVARKLEFDGLYITEQPSEDDIKGQWDRLVINTQSFPNNYWDKFVKRKVMDKYGEFYGRDRISELLGMDKAALDFSDAREKKKPKKDSSLSAVLNSVDVKYQMWKLGVVFTDNSFLYLAWYMTMSVLGHYNNFFFAAHLLDIAMGFKTLRTILSSVTHNGKQLVLTVGLLAVVVYLYTVVAFNFFRKFYNKSEDGDMPDMKCDDMLTCYMFHMYVGVRAGGGIGDEIEDPAGDEYEIYRIIFDITFFFFVIVILLAIIQGLIIDAFGELRDQQEQVKEDMETKCFICGIGNDYFDTVPHGFETHTLQEHNLANYLFFLMYLINKDETEHTGQESYVWKMYQERCWEFFPAGDCFRKQYEDQLN</sequence>
<dbReference type="GO" id="GO:0006874">
    <property type="term" value="P:intracellular calcium ion homeostasis"/>
    <property type="evidence" value="ECO:0007669"/>
    <property type="project" value="InterPro"/>
</dbReference>
<dbReference type="InterPro" id="IPR011992">
    <property type="entry name" value="EF-hand-dom_pair"/>
</dbReference>
<dbReference type="Pfam" id="PF21119">
    <property type="entry name" value="RYDR_Jsol"/>
    <property type="match status" value="1"/>
</dbReference>
<dbReference type="InterPro" id="IPR013320">
    <property type="entry name" value="ConA-like_dom_sf"/>
</dbReference>
<keyword evidence="14" id="KW-0407">Ion channel</keyword>
<dbReference type="SMART" id="SM00472">
    <property type="entry name" value="MIR"/>
    <property type="match status" value="4"/>
</dbReference>
<evidence type="ECO:0000256" key="14">
    <source>
        <dbReference type="ARBA" id="ARBA00023303"/>
    </source>
</evidence>
<feature type="domain" description="B30.2/SPRY" evidence="18">
    <location>
        <begin position="1339"/>
        <end position="1544"/>
    </location>
</feature>
<accession>A0A8B9CVC2</accession>
<dbReference type="FunFam" id="2.60.120.920:FF:000003">
    <property type="entry name" value="ryanodine receptor isoform X2"/>
    <property type="match status" value="1"/>
</dbReference>
<evidence type="ECO:0000256" key="15">
    <source>
        <dbReference type="ARBA" id="ARBA00036634"/>
    </source>
</evidence>
<evidence type="ECO:0000313" key="21">
    <source>
        <dbReference type="Ensembl" id="ENSABRP00000024923.1"/>
    </source>
</evidence>
<dbReference type="SUPFAM" id="SSF100909">
    <property type="entry name" value="IP3 receptor type 1 binding core, domain 2"/>
    <property type="match status" value="2"/>
</dbReference>
<evidence type="ECO:0000256" key="1">
    <source>
        <dbReference type="ARBA" id="ARBA00004326"/>
    </source>
</evidence>
<evidence type="ECO:0000256" key="5">
    <source>
        <dbReference type="ARBA" id="ARBA00022692"/>
    </source>
</evidence>
<dbReference type="FunFam" id="2.60.120.920:FF:000012">
    <property type="entry name" value="Ryanodine receptor 2 (Cardiac)"/>
    <property type="match status" value="1"/>
</dbReference>
<feature type="transmembrane region" description="Helical" evidence="17">
    <location>
        <begin position="4255"/>
        <end position="4273"/>
    </location>
</feature>
<evidence type="ECO:0000259" key="20">
    <source>
        <dbReference type="PROSITE" id="PS50919"/>
    </source>
</evidence>
<dbReference type="PROSITE" id="PS50919">
    <property type="entry name" value="MIR"/>
    <property type="match status" value="3"/>
</dbReference>
<evidence type="ECO:0000256" key="9">
    <source>
        <dbReference type="ARBA" id="ARBA00022951"/>
    </source>
</evidence>
<feature type="transmembrane region" description="Helical" evidence="17">
    <location>
        <begin position="4476"/>
        <end position="4496"/>
    </location>
</feature>
<dbReference type="GO" id="GO:0005219">
    <property type="term" value="F:ryanodine-sensitive calcium-release channel activity"/>
    <property type="evidence" value="ECO:0007669"/>
    <property type="project" value="InterPro"/>
</dbReference>
<dbReference type="SUPFAM" id="SSF49899">
    <property type="entry name" value="Concanavalin A-like lectins/glucanases"/>
    <property type="match status" value="3"/>
</dbReference>
<feature type="transmembrane region" description="Helical" evidence="17">
    <location>
        <begin position="4824"/>
        <end position="4847"/>
    </location>
</feature>
<keyword evidence="5 17" id="KW-0812">Transmembrane</keyword>
<dbReference type="InterPro" id="IPR005821">
    <property type="entry name" value="Ion_trans_dom"/>
</dbReference>
<feature type="transmembrane region" description="Helical" evidence="17">
    <location>
        <begin position="4550"/>
        <end position="4569"/>
    </location>
</feature>
<keyword evidence="6" id="KW-0677">Repeat</keyword>
<dbReference type="CDD" id="cd12878">
    <property type="entry name" value="SPRY2_RyR"/>
    <property type="match status" value="1"/>
</dbReference>
<dbReference type="InterPro" id="IPR035764">
    <property type="entry name" value="SPRY2_RyR"/>
</dbReference>
<dbReference type="InterPro" id="IPR001870">
    <property type="entry name" value="B30.2/SPRY"/>
</dbReference>
<feature type="region of interest" description="Disordered" evidence="16">
    <location>
        <begin position="1338"/>
        <end position="1358"/>
    </location>
</feature>
<feature type="domain" description="EF-hand" evidence="19">
    <location>
        <begin position="3998"/>
        <end position="4033"/>
    </location>
</feature>
<feature type="compositionally biased region" description="Basic and acidic residues" evidence="16">
    <location>
        <begin position="4392"/>
        <end position="4435"/>
    </location>
</feature>
<feature type="compositionally biased region" description="Basic and acidic residues" evidence="16">
    <location>
        <begin position="4186"/>
        <end position="4203"/>
    </location>
</feature>
<dbReference type="InterPro" id="IPR014821">
    <property type="entry name" value="Ins145_P3_rcpt"/>
</dbReference>
<evidence type="ECO:0000256" key="13">
    <source>
        <dbReference type="ARBA" id="ARBA00023286"/>
    </source>
</evidence>
<keyword evidence="9" id="KW-0703">Sarcoplasmic reticulum</keyword>
<dbReference type="InterPro" id="IPR035762">
    <property type="entry name" value="SPRY3_RyR"/>
</dbReference>
<dbReference type="InterPro" id="IPR009460">
    <property type="entry name" value="Ryanrecept_TM4-6"/>
</dbReference>
<feature type="compositionally biased region" description="Basic and acidic residues" evidence="16">
    <location>
        <begin position="4315"/>
        <end position="4329"/>
    </location>
</feature>
<dbReference type="InterPro" id="IPR003032">
    <property type="entry name" value="Ryanodine_rcpt"/>
</dbReference>
<feature type="transmembrane region" description="Helical" evidence="17">
    <location>
        <begin position="4743"/>
        <end position="4765"/>
    </location>
</feature>
<dbReference type="GO" id="GO:0005516">
    <property type="term" value="F:calmodulin binding"/>
    <property type="evidence" value="ECO:0007669"/>
    <property type="project" value="UniProtKB-KW"/>
</dbReference>
<dbReference type="Gene3D" id="6.20.350.10">
    <property type="match status" value="1"/>
</dbReference>
<dbReference type="SMART" id="SM00449">
    <property type="entry name" value="SPRY"/>
    <property type="match status" value="3"/>
</dbReference>
<dbReference type="GO" id="GO:0042383">
    <property type="term" value="C:sarcolemma"/>
    <property type="evidence" value="ECO:0007669"/>
    <property type="project" value="TreeGrafter"/>
</dbReference>
<dbReference type="Gene3D" id="1.10.287.70">
    <property type="match status" value="1"/>
</dbReference>
<dbReference type="CDD" id="cd12879">
    <property type="entry name" value="SPRY3_RyR"/>
    <property type="match status" value="1"/>
</dbReference>
<dbReference type="Pfam" id="PF02815">
    <property type="entry name" value="MIR"/>
    <property type="match status" value="1"/>
</dbReference>
<dbReference type="PRINTS" id="PR00795">
    <property type="entry name" value="RYANODINER"/>
</dbReference>
<feature type="domain" description="MIR" evidence="20">
    <location>
        <begin position="92"/>
        <end position="147"/>
    </location>
</feature>
<dbReference type="FunFam" id="2.80.10.50:FF:000006">
    <property type="entry name" value="Ryanodine receptor 2 (Cardiac)"/>
    <property type="match status" value="1"/>
</dbReference>
<protein>
    <submittedName>
        <fullName evidence="21">Ryanodine receptor 2</fullName>
    </submittedName>
</protein>
<dbReference type="InterPro" id="IPR013662">
    <property type="entry name" value="RIH_assoc-dom"/>
</dbReference>
<organism evidence="21 22">
    <name type="scientific">Anser brachyrhynchus</name>
    <name type="common">Pink-footed goose</name>
    <dbReference type="NCBI Taxonomy" id="132585"/>
    <lineage>
        <taxon>Eukaryota</taxon>
        <taxon>Metazoa</taxon>
        <taxon>Chordata</taxon>
        <taxon>Craniata</taxon>
        <taxon>Vertebrata</taxon>
        <taxon>Euteleostomi</taxon>
        <taxon>Archelosauria</taxon>
        <taxon>Archosauria</taxon>
        <taxon>Dinosauria</taxon>
        <taxon>Saurischia</taxon>
        <taxon>Theropoda</taxon>
        <taxon>Coelurosauria</taxon>
        <taxon>Aves</taxon>
        <taxon>Neognathae</taxon>
        <taxon>Galloanserae</taxon>
        <taxon>Anseriformes</taxon>
        <taxon>Anatidae</taxon>
        <taxon>Anserinae</taxon>
        <taxon>Anser</taxon>
    </lineage>
</organism>
<evidence type="ECO:0000256" key="8">
    <source>
        <dbReference type="ARBA" id="ARBA00022860"/>
    </source>
</evidence>
<dbReference type="GO" id="GO:0033017">
    <property type="term" value="C:sarcoplasmic reticulum membrane"/>
    <property type="evidence" value="ECO:0007669"/>
    <property type="project" value="UniProtKB-SubCell"/>
</dbReference>
<dbReference type="GO" id="GO:0034704">
    <property type="term" value="C:calcium channel complex"/>
    <property type="evidence" value="ECO:0007669"/>
    <property type="project" value="TreeGrafter"/>
</dbReference>
<evidence type="ECO:0000256" key="11">
    <source>
        <dbReference type="ARBA" id="ARBA00023065"/>
    </source>
</evidence>
<dbReference type="Gene3D" id="1.10.490.160">
    <property type="match status" value="2"/>
</dbReference>
<comment type="catalytic activity">
    <reaction evidence="15">
        <text>Ca(2+)(in) = Ca(2+)(out)</text>
        <dbReference type="Rhea" id="RHEA:29671"/>
        <dbReference type="ChEBI" id="CHEBI:29108"/>
    </reaction>
</comment>
<dbReference type="InterPro" id="IPR036300">
    <property type="entry name" value="MIR_dom_sf"/>
</dbReference>
<keyword evidence="11" id="KW-0406">Ion transport</keyword>
<dbReference type="InterPro" id="IPR000699">
    <property type="entry name" value="RIH_dom"/>
</dbReference>
<feature type="domain" description="B30.2/SPRY" evidence="18">
    <location>
        <begin position="593"/>
        <end position="791"/>
    </location>
</feature>
<dbReference type="Pfam" id="PF02026">
    <property type="entry name" value="RyR"/>
    <property type="match status" value="4"/>
</dbReference>
<keyword evidence="12 17" id="KW-0472">Membrane</keyword>
<dbReference type="SUPFAM" id="SSF82109">
    <property type="entry name" value="MIR domain"/>
    <property type="match status" value="2"/>
</dbReference>
<dbReference type="Gene3D" id="2.80.10.50">
    <property type="match status" value="2"/>
</dbReference>
<feature type="domain" description="MIR" evidence="20">
    <location>
        <begin position="268"/>
        <end position="325"/>
    </location>
</feature>
<dbReference type="Gene3D" id="2.60.120.920">
    <property type="match status" value="3"/>
</dbReference>
<proteinExistence type="predicted"/>
<evidence type="ECO:0000259" key="18">
    <source>
        <dbReference type="PROSITE" id="PS50188"/>
    </source>
</evidence>
<dbReference type="PANTHER" id="PTHR46399:SF7">
    <property type="entry name" value="RYANODINE RECEPTOR 2"/>
    <property type="match status" value="1"/>
</dbReference>
<dbReference type="GeneTree" id="ENSGT00940000154906"/>
<evidence type="ECO:0000256" key="2">
    <source>
        <dbReference type="ARBA" id="ARBA00022448"/>
    </source>
</evidence>
<dbReference type="InterPro" id="IPR016093">
    <property type="entry name" value="MIR_motif"/>
</dbReference>
<dbReference type="GO" id="GO:0014808">
    <property type="term" value="P:release of sequestered calcium ion into cytosol by sarcoplasmic reticulum"/>
    <property type="evidence" value="ECO:0007669"/>
    <property type="project" value="TreeGrafter"/>
</dbReference>
<evidence type="ECO:0000256" key="6">
    <source>
        <dbReference type="ARBA" id="ARBA00022737"/>
    </source>
</evidence>
<dbReference type="InterPro" id="IPR002048">
    <property type="entry name" value="EF_hand_dom"/>
</dbReference>
<keyword evidence="8" id="KW-0112">Calmodulin-binding</keyword>
<feature type="transmembrane region" description="Helical" evidence="17">
    <location>
        <begin position="4695"/>
        <end position="4720"/>
    </location>
</feature>
<dbReference type="Pfam" id="PF01365">
    <property type="entry name" value="RYDR_ITPR"/>
    <property type="match status" value="2"/>
</dbReference>
<evidence type="ECO:0000256" key="3">
    <source>
        <dbReference type="ARBA" id="ARBA00022568"/>
    </source>
</evidence>
<evidence type="ECO:0000256" key="12">
    <source>
        <dbReference type="ARBA" id="ARBA00023136"/>
    </source>
</evidence>
<dbReference type="GO" id="GO:0005790">
    <property type="term" value="C:smooth endoplasmic reticulum"/>
    <property type="evidence" value="ECO:0007669"/>
    <property type="project" value="TreeGrafter"/>
</dbReference>
<dbReference type="PANTHER" id="PTHR46399">
    <property type="entry name" value="B30.2/SPRY DOMAIN-CONTAINING PROTEIN"/>
    <property type="match status" value="1"/>
</dbReference>
<dbReference type="Proteomes" id="UP000694426">
    <property type="component" value="Unplaced"/>
</dbReference>
<evidence type="ECO:0000256" key="16">
    <source>
        <dbReference type="SAM" id="MobiDB-lite"/>
    </source>
</evidence>
<keyword evidence="3" id="KW-0109">Calcium transport</keyword>
<dbReference type="FunFam" id="2.80.10.50:FF:000016">
    <property type="entry name" value="Ryanodine receptor 2 (Cardiac)"/>
    <property type="match status" value="1"/>
</dbReference>
<dbReference type="CDD" id="cd00051">
    <property type="entry name" value="EFh"/>
    <property type="match status" value="1"/>
</dbReference>
<dbReference type="GO" id="GO:0030018">
    <property type="term" value="C:Z disc"/>
    <property type="evidence" value="ECO:0007669"/>
    <property type="project" value="TreeGrafter"/>
</dbReference>
<dbReference type="GO" id="GO:0006941">
    <property type="term" value="P:striated muscle contraction"/>
    <property type="evidence" value="ECO:0007669"/>
    <property type="project" value="TreeGrafter"/>
</dbReference>
<dbReference type="InterPro" id="IPR035761">
    <property type="entry name" value="SPRY1_RyR"/>
</dbReference>
<feature type="domain" description="MIR" evidence="20">
    <location>
        <begin position="207"/>
        <end position="262"/>
    </location>
</feature>
<dbReference type="Ensembl" id="ENSABRT00000034934.1">
    <property type="protein sequence ID" value="ENSABRP00000024923.1"/>
    <property type="gene ID" value="ENSABRG00000018175.1"/>
</dbReference>
<keyword evidence="2" id="KW-0813">Transport</keyword>
<evidence type="ECO:0000256" key="7">
    <source>
        <dbReference type="ARBA" id="ARBA00022837"/>
    </source>
</evidence>
<dbReference type="FunFam" id="1.10.238.10:FF:000040">
    <property type="entry name" value="Ryanodine receptor 2"/>
    <property type="match status" value="1"/>
</dbReference>
<dbReference type="InterPro" id="IPR043136">
    <property type="entry name" value="B30.2/SPRY_sf"/>
</dbReference>
<dbReference type="Pfam" id="PF08709">
    <property type="entry name" value="Ins145_P3_rec"/>
    <property type="match status" value="1"/>
</dbReference>
<reference evidence="21" key="2">
    <citation type="submission" date="2025-09" db="UniProtKB">
        <authorList>
            <consortium name="Ensembl"/>
        </authorList>
    </citation>
    <scope>IDENTIFICATION</scope>
</reference>
<feature type="region of interest" description="Disordered" evidence="16">
    <location>
        <begin position="4370"/>
        <end position="4444"/>
    </location>
</feature>
<dbReference type="PROSITE" id="PS50222">
    <property type="entry name" value="EF_HAND_2"/>
    <property type="match status" value="1"/>
</dbReference>
<feature type="domain" description="B30.2/SPRY" evidence="18">
    <location>
        <begin position="1007"/>
        <end position="1204"/>
    </location>
</feature>
<feature type="region of interest" description="Disordered" evidence="16">
    <location>
        <begin position="1839"/>
        <end position="1873"/>
    </location>
</feature>
<evidence type="ECO:0000256" key="17">
    <source>
        <dbReference type="SAM" id="Phobius"/>
    </source>
</evidence>
<evidence type="ECO:0000256" key="10">
    <source>
        <dbReference type="ARBA" id="ARBA00022989"/>
    </source>
</evidence>
<keyword evidence="10 17" id="KW-1133">Transmembrane helix</keyword>
<dbReference type="Pfam" id="PF13499">
    <property type="entry name" value="EF-hand_7"/>
    <property type="match status" value="1"/>
</dbReference>
<dbReference type="Pfam" id="PF08454">
    <property type="entry name" value="RIH_assoc"/>
    <property type="match status" value="1"/>
</dbReference>
<dbReference type="InterPro" id="IPR048581">
    <property type="entry name" value="RYDR_Jsol"/>
</dbReference>
<evidence type="ECO:0000256" key="4">
    <source>
        <dbReference type="ARBA" id="ARBA00022673"/>
    </source>
</evidence>
<feature type="region of interest" description="Disordered" evidence="16">
    <location>
        <begin position="2335"/>
        <end position="2357"/>
    </location>
</feature>
<dbReference type="InterPro" id="IPR003877">
    <property type="entry name" value="SPRY_dom"/>
</dbReference>
<dbReference type="InterPro" id="IPR013333">
    <property type="entry name" value="Ryan_recept"/>
</dbReference>
<dbReference type="Pfam" id="PF00520">
    <property type="entry name" value="Ion_trans"/>
    <property type="match status" value="1"/>
</dbReference>
<feature type="region of interest" description="Disordered" evidence="16">
    <location>
        <begin position="4311"/>
        <end position="4341"/>
    </location>
</feature>
<dbReference type="FunFam" id="1.10.490.160:FF:000001">
    <property type="entry name" value="Ryanodine receptor 2 (Cardiac)"/>
    <property type="match status" value="1"/>
</dbReference>